<gene>
    <name evidence="2" type="ORF">GLS40_08790</name>
</gene>
<accession>A0A844W2V5</accession>
<evidence type="ECO:0000313" key="2">
    <source>
        <dbReference type="EMBL" id="MWB78117.1"/>
    </source>
</evidence>
<dbReference type="Pfam" id="PF02515">
    <property type="entry name" value="CoA_transf_3"/>
    <property type="match status" value="1"/>
</dbReference>
<dbReference type="InterPro" id="IPR003673">
    <property type="entry name" value="CoA-Trfase_fam_III"/>
</dbReference>
<proteinExistence type="predicted"/>
<dbReference type="InterPro" id="IPR050509">
    <property type="entry name" value="CoA-transferase_III"/>
</dbReference>
<organism evidence="2 3">
    <name type="scientific">Pseudooceanicola pacificus</name>
    <dbReference type="NCBI Taxonomy" id="2676438"/>
    <lineage>
        <taxon>Bacteria</taxon>
        <taxon>Pseudomonadati</taxon>
        <taxon>Pseudomonadota</taxon>
        <taxon>Alphaproteobacteria</taxon>
        <taxon>Rhodobacterales</taxon>
        <taxon>Paracoccaceae</taxon>
        <taxon>Pseudooceanicola</taxon>
    </lineage>
</organism>
<dbReference type="AlphaFoldDB" id="A0A844W2V5"/>
<keyword evidence="3" id="KW-1185">Reference proteome</keyword>
<dbReference type="RefSeq" id="WP_160382386.1">
    <property type="nucleotide sequence ID" value="NZ_WNXQ01000004.1"/>
</dbReference>
<sequence>MNRTGPLAHIKVVEMAGLGPGPLAGQLLADLGAEVIVIDRASGPADPSDINRRNKVSVALNLKSAAGRDAALALIAGADALIEGFRPGVMEKLGLGPDVCLDRNPGLVFGRITGWGQTGPLAQTAGHDINYLSLTGALAAIGPAGGPPVPPLNLAADYGGGTMFLIFGLLAALLERQVSGRGQVVDAAMVDGVPAMMSVFHMFRHQGLWDLERARNMLDGGAPFYRCYETADGKAVSVGPIEPQFFAELCAKAGLEHVPPHEQMNKDTWPRLSAAYAEVFRTKTRDEWVALFDGGDACVAPVLTLDEAEADPHMRARGVLVRQDGIMQAAPAPRFDRTPAGALRSPRAPGGDSETILAAAGFSAEAIAAMRADGTLT</sequence>
<evidence type="ECO:0000313" key="3">
    <source>
        <dbReference type="Proteomes" id="UP000443843"/>
    </source>
</evidence>
<dbReference type="GO" id="GO:0016740">
    <property type="term" value="F:transferase activity"/>
    <property type="evidence" value="ECO:0007669"/>
    <property type="project" value="UniProtKB-KW"/>
</dbReference>
<protein>
    <submittedName>
        <fullName evidence="2">CoA transferase</fullName>
    </submittedName>
</protein>
<reference evidence="2 3" key="1">
    <citation type="submission" date="2019-11" db="EMBL/GenBank/DDBJ databases">
        <title>Pseudooceanicola pacifica sp. nov., isolated from deep-sea sediment of the Pacific Ocean.</title>
        <authorList>
            <person name="Lyu L."/>
        </authorList>
    </citation>
    <scope>NUCLEOTIDE SEQUENCE [LARGE SCALE GENOMIC DNA]</scope>
    <source>
        <strain evidence="2 3">216_PA32_1</strain>
    </source>
</reference>
<dbReference type="SUPFAM" id="SSF89796">
    <property type="entry name" value="CoA-transferase family III (CaiB/BaiF)"/>
    <property type="match status" value="1"/>
</dbReference>
<feature type="region of interest" description="Disordered" evidence="1">
    <location>
        <begin position="332"/>
        <end position="351"/>
    </location>
</feature>
<dbReference type="Gene3D" id="3.40.50.10540">
    <property type="entry name" value="Crotonobetainyl-coa:carnitine coa-transferase, domain 1"/>
    <property type="match status" value="1"/>
</dbReference>
<dbReference type="EMBL" id="WNXQ01000004">
    <property type="protein sequence ID" value="MWB78117.1"/>
    <property type="molecule type" value="Genomic_DNA"/>
</dbReference>
<comment type="caution">
    <text evidence="2">The sequence shown here is derived from an EMBL/GenBank/DDBJ whole genome shotgun (WGS) entry which is preliminary data.</text>
</comment>
<dbReference type="InterPro" id="IPR044855">
    <property type="entry name" value="CoA-Trfase_III_dom3_sf"/>
</dbReference>
<name>A0A844W2V5_9RHOB</name>
<dbReference type="Proteomes" id="UP000443843">
    <property type="component" value="Unassembled WGS sequence"/>
</dbReference>
<dbReference type="Gene3D" id="3.30.1540.10">
    <property type="entry name" value="formyl-coa transferase, domain 3"/>
    <property type="match status" value="1"/>
</dbReference>
<dbReference type="PANTHER" id="PTHR48228:SF5">
    <property type="entry name" value="ALPHA-METHYLACYL-COA RACEMASE"/>
    <property type="match status" value="1"/>
</dbReference>
<dbReference type="InterPro" id="IPR023606">
    <property type="entry name" value="CoA-Trfase_III_dom_1_sf"/>
</dbReference>
<keyword evidence="2" id="KW-0808">Transferase</keyword>
<dbReference type="PANTHER" id="PTHR48228">
    <property type="entry name" value="SUCCINYL-COA--D-CITRAMALATE COA-TRANSFERASE"/>
    <property type="match status" value="1"/>
</dbReference>
<evidence type="ECO:0000256" key="1">
    <source>
        <dbReference type="SAM" id="MobiDB-lite"/>
    </source>
</evidence>